<dbReference type="FunFam" id="3.30.1490.20:FF:000004">
    <property type="entry name" value="Succinate--CoA ligase [ADP-forming] subunit beta, mitochondrial"/>
    <property type="match status" value="1"/>
</dbReference>
<keyword evidence="3 8" id="KW-0436">Ligase</keyword>
<evidence type="ECO:0000256" key="9">
    <source>
        <dbReference type="PROSITE-ProRule" id="PRU00409"/>
    </source>
</evidence>
<dbReference type="PROSITE" id="PS01217">
    <property type="entry name" value="SUCCINYL_COA_LIG_3"/>
    <property type="match status" value="1"/>
</dbReference>
<dbReference type="Gene3D" id="3.40.50.261">
    <property type="entry name" value="Succinyl-CoA synthetase domains"/>
    <property type="match status" value="1"/>
</dbReference>
<evidence type="ECO:0000256" key="4">
    <source>
        <dbReference type="ARBA" id="ARBA00022723"/>
    </source>
</evidence>
<feature type="binding site" evidence="8">
    <location>
        <position position="244"/>
    </location>
    <ligand>
        <name>Mg(2+)</name>
        <dbReference type="ChEBI" id="CHEBI:18420"/>
    </ligand>
</feature>
<evidence type="ECO:0000256" key="6">
    <source>
        <dbReference type="ARBA" id="ARBA00022842"/>
    </source>
</evidence>
<dbReference type="PROSITE" id="PS50975">
    <property type="entry name" value="ATP_GRASP"/>
    <property type="match status" value="1"/>
</dbReference>
<proteinExistence type="inferred from homology"/>
<evidence type="ECO:0000256" key="1">
    <source>
        <dbReference type="ARBA" id="ARBA00005064"/>
    </source>
</evidence>
<keyword evidence="13" id="KW-1185">Reference proteome</keyword>
<dbReference type="NCBIfam" id="NF001913">
    <property type="entry name" value="PRK00696.1"/>
    <property type="match status" value="1"/>
</dbReference>
<dbReference type="PANTHER" id="PTHR11815">
    <property type="entry name" value="SUCCINYL-COA SYNTHETASE BETA CHAIN"/>
    <property type="match status" value="1"/>
</dbReference>
<comment type="subunit">
    <text evidence="7">Heterodimer of an alpha and a beta subunit. The beta subunit determines specificity for GTP.</text>
</comment>
<dbReference type="Pfam" id="PF00549">
    <property type="entry name" value="Ligase_CoA"/>
    <property type="match status" value="1"/>
</dbReference>
<dbReference type="EC" id="6.2.1.5" evidence="8"/>
<dbReference type="InterPro" id="IPR017866">
    <property type="entry name" value="Succ-CoA_synthase_bsu_CS"/>
</dbReference>
<dbReference type="Pfam" id="PF08442">
    <property type="entry name" value="ATP-grasp_2"/>
    <property type="match status" value="1"/>
</dbReference>
<dbReference type="PANTHER" id="PTHR11815:SF10">
    <property type="entry name" value="SUCCINATE--COA LIGASE [GDP-FORMING] SUBUNIT BETA, MITOCHONDRIAL"/>
    <property type="match status" value="1"/>
</dbReference>
<evidence type="ECO:0000259" key="11">
    <source>
        <dbReference type="PROSITE" id="PS50975"/>
    </source>
</evidence>
<keyword evidence="5 8" id="KW-0547">Nucleotide-binding</keyword>
<feature type="binding site" evidence="8">
    <location>
        <position position="295"/>
    </location>
    <ligand>
        <name>substrate</name>
        <note>ligand shared with subunit alpha</note>
    </ligand>
</feature>
<dbReference type="GO" id="GO:0006104">
    <property type="term" value="P:succinyl-CoA metabolic process"/>
    <property type="evidence" value="ECO:0007669"/>
    <property type="project" value="TreeGrafter"/>
</dbReference>
<dbReference type="FunFam" id="3.40.50.261:FF:000001">
    <property type="entry name" value="Succinate--CoA ligase [ADP-forming] subunit beta"/>
    <property type="match status" value="1"/>
</dbReference>
<comment type="caution">
    <text evidence="8">Lacks conserved residue(s) required for the propagation of feature annotation.</text>
</comment>
<name>A0A1R1XTI6_9FUNG</name>
<dbReference type="FunFam" id="3.30.470.20:FF:000002">
    <property type="entry name" value="Succinate--CoA ligase [ADP-forming] subunit beta"/>
    <property type="match status" value="1"/>
</dbReference>
<dbReference type="InterPro" id="IPR005811">
    <property type="entry name" value="SUCC_ACL_C"/>
</dbReference>
<dbReference type="HAMAP" id="MF_00558">
    <property type="entry name" value="Succ_CoA_beta"/>
    <property type="match status" value="1"/>
</dbReference>
<dbReference type="GO" id="GO:0005524">
    <property type="term" value="F:ATP binding"/>
    <property type="evidence" value="ECO:0007669"/>
    <property type="project" value="UniProtKB-UniRule"/>
</dbReference>
<comment type="subcellular location">
    <subcellularLocation>
        <location evidence="8">Mitochondrion</location>
    </subcellularLocation>
</comment>
<dbReference type="NCBIfam" id="TIGR01016">
    <property type="entry name" value="sucCoAbeta"/>
    <property type="match status" value="1"/>
</dbReference>
<dbReference type="UniPathway" id="UPA00223">
    <property type="reaction ID" value="UER00999"/>
</dbReference>
<comment type="catalytic activity">
    <reaction evidence="8">
        <text>succinate + ATP + CoA = succinyl-CoA + ADP + phosphate</text>
        <dbReference type="Rhea" id="RHEA:17661"/>
        <dbReference type="ChEBI" id="CHEBI:30031"/>
        <dbReference type="ChEBI" id="CHEBI:30616"/>
        <dbReference type="ChEBI" id="CHEBI:43474"/>
        <dbReference type="ChEBI" id="CHEBI:57287"/>
        <dbReference type="ChEBI" id="CHEBI:57292"/>
        <dbReference type="ChEBI" id="CHEBI:456216"/>
        <dbReference type="EC" id="6.2.1.5"/>
    </reaction>
</comment>
<keyword evidence="8 9" id="KW-0067">ATP-binding</keyword>
<feature type="binding site" evidence="8">
    <location>
        <position position="70"/>
    </location>
    <ligand>
        <name>ATP</name>
        <dbReference type="ChEBI" id="CHEBI:30616"/>
    </ligand>
</feature>
<feature type="binding site" evidence="8">
    <location>
        <position position="138"/>
    </location>
    <ligand>
        <name>ATP</name>
        <dbReference type="ChEBI" id="CHEBI:30616"/>
    </ligand>
</feature>
<dbReference type="InterPro" id="IPR005809">
    <property type="entry name" value="Succ_CoA_ligase-like_bsu"/>
</dbReference>
<comment type="caution">
    <text evidence="12">The sequence shown here is derived from an EMBL/GenBank/DDBJ whole genome shotgun (WGS) entry which is preliminary data.</text>
</comment>
<comment type="pathway">
    <text evidence="1 8">Carbohydrate metabolism; tricarboxylic acid cycle; succinate from succinyl-CoA (ligase route): step 1/1.</text>
</comment>
<evidence type="ECO:0000256" key="3">
    <source>
        <dbReference type="ARBA" id="ARBA00022598"/>
    </source>
</evidence>
<dbReference type="InterPro" id="IPR013815">
    <property type="entry name" value="ATP_grasp_subdomain_1"/>
</dbReference>
<evidence type="ECO:0000256" key="2">
    <source>
        <dbReference type="ARBA" id="ARBA00022532"/>
    </source>
</evidence>
<dbReference type="InterPro" id="IPR011761">
    <property type="entry name" value="ATP-grasp"/>
</dbReference>
<evidence type="ECO:0000256" key="10">
    <source>
        <dbReference type="RuleBase" id="RU361258"/>
    </source>
</evidence>
<feature type="domain" description="ATP-grasp" evidence="11">
    <location>
        <begin position="34"/>
        <end position="79"/>
    </location>
</feature>
<dbReference type="AlphaFoldDB" id="A0A1R1XTI6"/>
<evidence type="ECO:0000256" key="7">
    <source>
        <dbReference type="ARBA" id="ARBA00063570"/>
    </source>
</evidence>
<comment type="cofactor">
    <cofactor evidence="8">
        <name>Mg(2+)</name>
        <dbReference type="ChEBI" id="CHEBI:18420"/>
    </cofactor>
    <text evidence="8">Binds 1 Mg(2+) ion per subunit.</text>
</comment>
<organism evidence="12 13">
    <name type="scientific">Smittium culicis</name>
    <dbReference type="NCBI Taxonomy" id="133412"/>
    <lineage>
        <taxon>Eukaryota</taxon>
        <taxon>Fungi</taxon>
        <taxon>Fungi incertae sedis</taxon>
        <taxon>Zoopagomycota</taxon>
        <taxon>Kickxellomycotina</taxon>
        <taxon>Harpellomycetes</taxon>
        <taxon>Harpellales</taxon>
        <taxon>Legeriomycetaceae</taxon>
        <taxon>Smittium</taxon>
    </lineage>
</organism>
<dbReference type="Proteomes" id="UP000187429">
    <property type="component" value="Unassembled WGS sequence"/>
</dbReference>
<comment type="function">
    <text evidence="8">Succinyl-CoA synthetase functions in the citric acid cycle (TCA), coupling the hydrolysis of succinyl-CoA to the synthesis of ATP and thus represents the only step of substrate-level phosphorylation in the TCA. The beta subunit provides nucleotide specificity of the enzyme and binds the substrate succinate, while the binding sites for coenzyme A and phosphate are found in the alpha subunit.</text>
</comment>
<dbReference type="SUPFAM" id="SSF56059">
    <property type="entry name" value="Glutathione synthetase ATP-binding domain-like"/>
    <property type="match status" value="1"/>
</dbReference>
<feature type="binding site" evidence="8">
    <location>
        <position position="230"/>
    </location>
    <ligand>
        <name>Mg(2+)</name>
        <dbReference type="ChEBI" id="CHEBI:18420"/>
    </ligand>
</feature>
<keyword evidence="8" id="KW-0496">Mitochondrion</keyword>
<protein>
    <recommendedName>
        <fullName evidence="8">Succinate--CoA ligase [ADP-forming] subunit beta, mitochondrial</fullName>
        <ecNumber evidence="8">6.2.1.5</ecNumber>
    </recommendedName>
    <alternativeName>
        <fullName evidence="8">Succinyl-CoA synthetase beta chain</fullName>
        <shortName evidence="8">SCS-beta</shortName>
    </alternativeName>
</protein>
<dbReference type="GO" id="GO:0005739">
    <property type="term" value="C:mitochondrion"/>
    <property type="evidence" value="ECO:0007669"/>
    <property type="project" value="UniProtKB-SubCell"/>
</dbReference>
<dbReference type="Gene3D" id="3.30.470.20">
    <property type="entry name" value="ATP-grasp fold, B domain"/>
    <property type="match status" value="1"/>
</dbReference>
<accession>A0A1R1XTI6</accession>
<comment type="similarity">
    <text evidence="8 10">Belongs to the succinate/malate CoA ligase beta subunit family.</text>
</comment>
<reference evidence="13" key="1">
    <citation type="submission" date="2017-01" db="EMBL/GenBank/DDBJ databases">
        <authorList>
            <person name="Wang Y."/>
            <person name="White M."/>
            <person name="Kvist S."/>
            <person name="Moncalvo J.-M."/>
        </authorList>
    </citation>
    <scope>NUCLEOTIDE SEQUENCE [LARGE SCALE GENOMIC DNA]</scope>
    <source>
        <strain evidence="13">ID-206-W2</strain>
    </source>
</reference>
<dbReference type="Gene3D" id="3.30.1490.20">
    <property type="entry name" value="ATP-grasp fold, A domain"/>
    <property type="match status" value="1"/>
</dbReference>
<dbReference type="InterPro" id="IPR016102">
    <property type="entry name" value="Succinyl-CoA_synth-like"/>
</dbReference>
<keyword evidence="4 8" id="KW-0479">Metal-binding</keyword>
<evidence type="ECO:0000256" key="5">
    <source>
        <dbReference type="ARBA" id="ARBA00022741"/>
    </source>
</evidence>
<dbReference type="InterPro" id="IPR013650">
    <property type="entry name" value="ATP-grasp_succ-CoA_synth-type"/>
</dbReference>
<sequence length="424" mass="45609">MFKSLSKRISAPISKSLRFAQPARAFSVHEHSSVELFSQNGVAVPLGFVATTPQEAFDAAKKIGGETVVKAQVLAGGRGKGHFKNGFQGGVHVAKTPEEARDLASKMIGQTLVTKQTGEAGKECHKVFIVEKKQIVHEYYFAILLDRSSYGPVLVASSFGGMDIEGVAAKDPSAIHKLPIDINKGIQLSDAEHLASKLGFKDSNKQAAVDTMMKLYELFIKSDATQIEINPLGETSDGKVLCMDAKLNFDDNATFRQAKLTELIDISQVDPRETEAKKWDLNYIGLDGNIGCLVNGAGLAMATMDIIKMYGGEPANFLDLGGTANEKTICEAFKIVAADPKVNAILVNIFGGIIRCDAVAQGIINAVNQQKLTIPVVVRLQGTNVELGKQLMKDSGIAIFAYDDLKPAAAKVVELNNQAVESRK</sequence>
<keyword evidence="2 8" id="KW-0816">Tricarboxylic acid cycle</keyword>
<dbReference type="EMBL" id="LSSM01003427">
    <property type="protein sequence ID" value="OMJ17925.1"/>
    <property type="molecule type" value="Genomic_DNA"/>
</dbReference>
<gene>
    <name evidence="12" type="ORF">AYI69_g7239</name>
</gene>
<dbReference type="PIRSF" id="PIRSF001554">
    <property type="entry name" value="SucCS_beta"/>
    <property type="match status" value="1"/>
</dbReference>
<dbReference type="GO" id="GO:0006099">
    <property type="term" value="P:tricarboxylic acid cycle"/>
    <property type="evidence" value="ECO:0007669"/>
    <property type="project" value="UniProtKB-UniRule"/>
</dbReference>
<evidence type="ECO:0000256" key="8">
    <source>
        <dbReference type="HAMAP-Rule" id="MF_03219"/>
    </source>
</evidence>
<feature type="binding site" evidence="8">
    <location>
        <begin position="77"/>
        <end position="79"/>
    </location>
    <ligand>
        <name>ATP</name>
        <dbReference type="ChEBI" id="CHEBI:30616"/>
    </ligand>
</feature>
<dbReference type="OrthoDB" id="1552at2759"/>
<keyword evidence="6 8" id="KW-0460">Magnesium</keyword>
<dbReference type="GO" id="GO:0000287">
    <property type="term" value="F:magnesium ion binding"/>
    <property type="evidence" value="ECO:0007669"/>
    <property type="project" value="UniProtKB-UniRule"/>
</dbReference>
<dbReference type="GO" id="GO:0004775">
    <property type="term" value="F:succinate-CoA ligase (ADP-forming) activity"/>
    <property type="evidence" value="ECO:0007669"/>
    <property type="project" value="UniProtKB-UniRule"/>
</dbReference>
<evidence type="ECO:0000313" key="13">
    <source>
        <dbReference type="Proteomes" id="UP000187429"/>
    </source>
</evidence>
<evidence type="ECO:0000313" key="12">
    <source>
        <dbReference type="EMBL" id="OMJ17925.1"/>
    </source>
</evidence>
<dbReference type="GO" id="GO:0042709">
    <property type="term" value="C:succinate-CoA ligase complex"/>
    <property type="evidence" value="ECO:0007669"/>
    <property type="project" value="TreeGrafter"/>
</dbReference>
<dbReference type="SUPFAM" id="SSF52210">
    <property type="entry name" value="Succinyl-CoA synthetase domains"/>
    <property type="match status" value="1"/>
</dbReference>